<name>A0A6I4UC09_9SPHN</name>
<protein>
    <submittedName>
        <fullName evidence="2">Uncharacterized protein</fullName>
    </submittedName>
</protein>
<keyword evidence="4" id="KW-1185">Reference proteome</keyword>
<comment type="caution">
    <text evidence="2">The sequence shown here is derived from an EMBL/GenBank/DDBJ whole genome shotgun (WGS) entry which is preliminary data.</text>
</comment>
<evidence type="ECO:0000313" key="2">
    <source>
        <dbReference type="EMBL" id="MXP36048.1"/>
    </source>
</evidence>
<sequence>MSALKRRLATLEGRTREGTLSPWGKQWLGIPLSADEQKHVENESQPEFDGDLSKFSKEVREWLGQ</sequence>
<proteinExistence type="predicted"/>
<dbReference type="Proteomes" id="UP000439914">
    <property type="component" value="Unassembled WGS sequence"/>
</dbReference>
<gene>
    <name evidence="2" type="ORF">GRI55_09710</name>
    <name evidence="1" type="ORF">QOZ97_000446</name>
</gene>
<dbReference type="Proteomes" id="UP001238601">
    <property type="component" value="Unassembled WGS sequence"/>
</dbReference>
<dbReference type="AlphaFoldDB" id="A0A6I4UC09"/>
<organism evidence="2 3">
    <name type="scientific">Qipengyuania citrea</name>
    <dbReference type="NCBI Taxonomy" id="225971"/>
    <lineage>
        <taxon>Bacteria</taxon>
        <taxon>Pseudomonadati</taxon>
        <taxon>Pseudomonadota</taxon>
        <taxon>Alphaproteobacteria</taxon>
        <taxon>Sphingomonadales</taxon>
        <taxon>Erythrobacteraceae</taxon>
        <taxon>Qipengyuania</taxon>
    </lineage>
</organism>
<reference evidence="1 4" key="2">
    <citation type="submission" date="2023-07" db="EMBL/GenBank/DDBJ databases">
        <title>Genomic Encyclopedia of Type Strains, Phase IV (KMG-IV): sequencing the most valuable type-strain genomes for metagenomic binning, comparative biology and taxonomic classification.</title>
        <authorList>
            <person name="Goeker M."/>
        </authorList>
    </citation>
    <scope>NUCLEOTIDE SEQUENCE [LARGE SCALE GENOMIC DNA]</scope>
    <source>
        <strain evidence="1 4">DSM 14432</strain>
    </source>
</reference>
<dbReference type="EMBL" id="WTYG01000002">
    <property type="protein sequence ID" value="MXP36048.1"/>
    <property type="molecule type" value="Genomic_DNA"/>
</dbReference>
<dbReference type="RefSeq" id="WP_063505075.1">
    <property type="nucleotide sequence ID" value="NZ_JAUSWK010000001.1"/>
</dbReference>
<evidence type="ECO:0000313" key="4">
    <source>
        <dbReference type="Proteomes" id="UP001238601"/>
    </source>
</evidence>
<dbReference type="GeneID" id="93685288"/>
<reference evidence="2 3" key="1">
    <citation type="submission" date="2019-12" db="EMBL/GenBank/DDBJ databases">
        <title>Genomic-based taxomic classification of the family Erythrobacteraceae.</title>
        <authorList>
            <person name="Xu L."/>
        </authorList>
    </citation>
    <scope>NUCLEOTIDE SEQUENCE [LARGE SCALE GENOMIC DNA]</scope>
    <source>
        <strain evidence="2 3">CGMCC 1.8703</strain>
    </source>
</reference>
<dbReference type="EMBL" id="JAUSWK010000001">
    <property type="protein sequence ID" value="MDQ0564936.1"/>
    <property type="molecule type" value="Genomic_DNA"/>
</dbReference>
<evidence type="ECO:0000313" key="3">
    <source>
        <dbReference type="Proteomes" id="UP000439914"/>
    </source>
</evidence>
<accession>A0A6I4UC09</accession>
<evidence type="ECO:0000313" key="1">
    <source>
        <dbReference type="EMBL" id="MDQ0564936.1"/>
    </source>
</evidence>